<dbReference type="InterPro" id="IPR004089">
    <property type="entry name" value="MCPsignal_dom"/>
</dbReference>
<evidence type="ECO:0000256" key="4">
    <source>
        <dbReference type="ARBA" id="ARBA00022692"/>
    </source>
</evidence>
<proteinExistence type="inferred from homology"/>
<dbReference type="AlphaFoldDB" id="A0A1H8Z9B1"/>
<dbReference type="PROSITE" id="PS50111">
    <property type="entry name" value="CHEMOTAXIS_TRANSDUC_2"/>
    <property type="match status" value="1"/>
</dbReference>
<dbReference type="InterPro" id="IPR004090">
    <property type="entry name" value="Chemotax_Me-accpt_rcpt"/>
</dbReference>
<dbReference type="Pfam" id="PF00672">
    <property type="entry name" value="HAMP"/>
    <property type="match status" value="1"/>
</dbReference>
<evidence type="ECO:0000256" key="2">
    <source>
        <dbReference type="ARBA" id="ARBA00022475"/>
    </source>
</evidence>
<keyword evidence="5 10" id="KW-1133">Transmembrane helix</keyword>
<evidence type="ECO:0000256" key="9">
    <source>
        <dbReference type="PROSITE-ProRule" id="PRU00284"/>
    </source>
</evidence>
<comment type="subcellular location">
    <subcellularLocation>
        <location evidence="1">Cell membrane</location>
        <topology evidence="1">Multi-pass membrane protein</topology>
    </subcellularLocation>
</comment>
<evidence type="ECO:0000256" key="5">
    <source>
        <dbReference type="ARBA" id="ARBA00022989"/>
    </source>
</evidence>
<dbReference type="CDD" id="cd06225">
    <property type="entry name" value="HAMP"/>
    <property type="match status" value="1"/>
</dbReference>
<dbReference type="SMART" id="SM00304">
    <property type="entry name" value="HAMP"/>
    <property type="match status" value="1"/>
</dbReference>
<dbReference type="GO" id="GO:0005886">
    <property type="term" value="C:plasma membrane"/>
    <property type="evidence" value="ECO:0007669"/>
    <property type="project" value="UniProtKB-SubCell"/>
</dbReference>
<dbReference type="RefSeq" id="WP_094009929.1">
    <property type="nucleotide sequence ID" value="NZ_FOEQ01000001.1"/>
</dbReference>
<dbReference type="InterPro" id="IPR003660">
    <property type="entry name" value="HAMP_dom"/>
</dbReference>
<evidence type="ECO:0000313" key="13">
    <source>
        <dbReference type="EMBL" id="SEP61014.1"/>
    </source>
</evidence>
<dbReference type="PANTHER" id="PTHR32089">
    <property type="entry name" value="METHYL-ACCEPTING CHEMOTAXIS PROTEIN MCPB"/>
    <property type="match status" value="1"/>
</dbReference>
<evidence type="ECO:0000259" key="12">
    <source>
        <dbReference type="PROSITE" id="PS50885"/>
    </source>
</evidence>
<dbReference type="GO" id="GO:0006935">
    <property type="term" value="P:chemotaxis"/>
    <property type="evidence" value="ECO:0007669"/>
    <property type="project" value="InterPro"/>
</dbReference>
<dbReference type="CDD" id="cd11386">
    <property type="entry name" value="MCP_signal"/>
    <property type="match status" value="1"/>
</dbReference>
<dbReference type="SMART" id="SM00283">
    <property type="entry name" value="MA"/>
    <property type="match status" value="1"/>
</dbReference>
<dbReference type="Proteomes" id="UP000199221">
    <property type="component" value="Unassembled WGS sequence"/>
</dbReference>
<keyword evidence="4 10" id="KW-0812">Transmembrane</keyword>
<sequence>MDIRQKTIGFGLVSILAALLLGGSGLLAEHDQNQALQRSEASMAALRNHMEGDMMHDALRADVLAALLVKPGDTDNANQVLADLDEHAKWFRSVVQSNLELPLDADLHQAINDLGPLLDHYIASATSIIQLALQSPEQAQAQLPAFVTAFKELEQRNSTLSDLIAGNADKSREQSTATLHQGISVLVGGMILATLALALCTFLLLRSILRPLSQTMAVAERIAQGDLTTAIEVHDRDETGHLLRSLADMRDSLGNMIKAIHEENLLLREVADELGQASSSLVQRTSQQSDSAVSMASATEQMIANLTRIADHARDAQAISGQSERLASDGGEVILNVVGGMQGIDEAVNRSSETITVLGQSSEEIHSIIQVINTIAEQTNLLALNAAIEAARAGEAGRGFAVVADEVRGLAGRTAQSTREITGMIERIRQSTGNAVDSMQTGVTRVRAGVELATQAGASIQQIREGARRAASVVEEISQTIGEQTRASQDVAHQVELIARMSRDSTDTTRQLASAAQRLGEIAQGMQASVSRFRV</sequence>
<accession>A0A1H8Z9B1</accession>
<evidence type="ECO:0000313" key="14">
    <source>
        <dbReference type="Proteomes" id="UP000199221"/>
    </source>
</evidence>
<keyword evidence="3" id="KW-0488">Methylation</keyword>
<name>A0A1H8Z9B1_9PSED</name>
<keyword evidence="7 9" id="KW-0807">Transducer</keyword>
<feature type="transmembrane region" description="Helical" evidence="10">
    <location>
        <begin position="182"/>
        <end position="205"/>
    </location>
</feature>
<dbReference type="EMBL" id="FOEQ01000001">
    <property type="protein sequence ID" value="SEP61014.1"/>
    <property type="molecule type" value="Genomic_DNA"/>
</dbReference>
<dbReference type="PRINTS" id="PR00260">
    <property type="entry name" value="CHEMTRNSDUCR"/>
</dbReference>
<dbReference type="PROSITE" id="PS50885">
    <property type="entry name" value="HAMP"/>
    <property type="match status" value="1"/>
</dbReference>
<dbReference type="Gene3D" id="1.10.287.950">
    <property type="entry name" value="Methyl-accepting chemotaxis protein"/>
    <property type="match status" value="1"/>
</dbReference>
<evidence type="ECO:0000259" key="11">
    <source>
        <dbReference type="PROSITE" id="PS50111"/>
    </source>
</evidence>
<gene>
    <name evidence="13" type="ORF">SAMN05216230_10160</name>
</gene>
<protein>
    <submittedName>
        <fullName evidence="13">Methyl-accepting chemotaxis protein</fullName>
    </submittedName>
</protein>
<comment type="similarity">
    <text evidence="8">Belongs to the methyl-accepting chemotaxis (MCP) protein family.</text>
</comment>
<evidence type="ECO:0000256" key="3">
    <source>
        <dbReference type="ARBA" id="ARBA00022481"/>
    </source>
</evidence>
<evidence type="ECO:0000256" key="1">
    <source>
        <dbReference type="ARBA" id="ARBA00004651"/>
    </source>
</evidence>
<dbReference type="GO" id="GO:0007165">
    <property type="term" value="P:signal transduction"/>
    <property type="evidence" value="ECO:0007669"/>
    <property type="project" value="UniProtKB-KW"/>
</dbReference>
<keyword evidence="6 10" id="KW-0472">Membrane</keyword>
<evidence type="ECO:0000256" key="8">
    <source>
        <dbReference type="ARBA" id="ARBA00029447"/>
    </source>
</evidence>
<dbReference type="Pfam" id="PF00015">
    <property type="entry name" value="MCPsignal"/>
    <property type="match status" value="1"/>
</dbReference>
<reference evidence="13 14" key="1">
    <citation type="submission" date="2016-10" db="EMBL/GenBank/DDBJ databases">
        <authorList>
            <person name="de Groot N.N."/>
        </authorList>
    </citation>
    <scope>NUCLEOTIDE SEQUENCE [LARGE SCALE GENOMIC DNA]</scope>
    <source>
        <strain evidence="13 14">LMG 27941</strain>
    </source>
</reference>
<evidence type="ECO:0000256" key="6">
    <source>
        <dbReference type="ARBA" id="ARBA00023136"/>
    </source>
</evidence>
<evidence type="ECO:0000256" key="7">
    <source>
        <dbReference type="ARBA" id="ARBA00023224"/>
    </source>
</evidence>
<dbReference type="PANTHER" id="PTHR32089:SF119">
    <property type="entry name" value="METHYL-ACCEPTING CHEMOTAXIS PROTEIN CTPL"/>
    <property type="match status" value="1"/>
</dbReference>
<evidence type="ECO:0000256" key="10">
    <source>
        <dbReference type="SAM" id="Phobius"/>
    </source>
</evidence>
<dbReference type="FunFam" id="1.10.287.950:FF:000001">
    <property type="entry name" value="Methyl-accepting chemotaxis sensory transducer"/>
    <property type="match status" value="1"/>
</dbReference>
<feature type="domain" description="HAMP" evidence="12">
    <location>
        <begin position="206"/>
        <end position="258"/>
    </location>
</feature>
<keyword evidence="2" id="KW-1003">Cell membrane</keyword>
<organism evidence="13 14">
    <name type="scientific">Pseudomonas soli</name>
    <dbReference type="NCBI Taxonomy" id="1306993"/>
    <lineage>
        <taxon>Bacteria</taxon>
        <taxon>Pseudomonadati</taxon>
        <taxon>Pseudomonadota</taxon>
        <taxon>Gammaproteobacteria</taxon>
        <taxon>Pseudomonadales</taxon>
        <taxon>Pseudomonadaceae</taxon>
        <taxon>Pseudomonas</taxon>
    </lineage>
</organism>
<dbReference type="SUPFAM" id="SSF58104">
    <property type="entry name" value="Methyl-accepting chemotaxis protein (MCP) signaling domain"/>
    <property type="match status" value="1"/>
</dbReference>
<dbReference type="GO" id="GO:0004888">
    <property type="term" value="F:transmembrane signaling receptor activity"/>
    <property type="evidence" value="ECO:0007669"/>
    <property type="project" value="InterPro"/>
</dbReference>
<feature type="domain" description="Methyl-accepting transducer" evidence="11">
    <location>
        <begin position="263"/>
        <end position="499"/>
    </location>
</feature>